<dbReference type="EMBL" id="QTSX02002645">
    <property type="protein sequence ID" value="KAJ9075175.1"/>
    <property type="molecule type" value="Genomic_DNA"/>
</dbReference>
<keyword evidence="2" id="KW-1185">Reference proteome</keyword>
<evidence type="ECO:0000313" key="1">
    <source>
        <dbReference type="EMBL" id="KAJ9075175.1"/>
    </source>
</evidence>
<sequence>MGEGHGGSAATDRVLMGRAMAALPLPDRVLVGRGPWRLCRYPIGFSWGRGPWRLAAETPYSPASKASARPVGRRLFSKDMDTLRERSECPTEGRLVFRLT</sequence>
<accession>A0ACC2TKB7</accession>
<organism evidence="1 2">
    <name type="scientific">Entomophthora muscae</name>
    <dbReference type="NCBI Taxonomy" id="34485"/>
    <lineage>
        <taxon>Eukaryota</taxon>
        <taxon>Fungi</taxon>
        <taxon>Fungi incertae sedis</taxon>
        <taxon>Zoopagomycota</taxon>
        <taxon>Entomophthoromycotina</taxon>
        <taxon>Entomophthoromycetes</taxon>
        <taxon>Entomophthorales</taxon>
        <taxon>Entomophthoraceae</taxon>
        <taxon>Entomophthora</taxon>
    </lineage>
</organism>
<protein>
    <submittedName>
        <fullName evidence="1">Uncharacterized protein</fullName>
    </submittedName>
</protein>
<reference evidence="1" key="1">
    <citation type="submission" date="2022-04" db="EMBL/GenBank/DDBJ databases">
        <title>Genome of the entomopathogenic fungus Entomophthora muscae.</title>
        <authorList>
            <person name="Elya C."/>
            <person name="Lovett B.R."/>
            <person name="Lee E."/>
            <person name="Macias A.M."/>
            <person name="Hajek A.E."/>
            <person name="De Bivort B.L."/>
            <person name="Kasson M.T."/>
            <person name="De Fine Licht H.H."/>
            <person name="Stajich J.E."/>
        </authorList>
    </citation>
    <scope>NUCLEOTIDE SEQUENCE</scope>
    <source>
        <strain evidence="1">Berkeley</strain>
    </source>
</reference>
<proteinExistence type="predicted"/>
<name>A0ACC2TKB7_9FUNG</name>
<gene>
    <name evidence="1" type="ORF">DSO57_1038670</name>
</gene>
<dbReference type="Proteomes" id="UP001165960">
    <property type="component" value="Unassembled WGS sequence"/>
</dbReference>
<evidence type="ECO:0000313" key="2">
    <source>
        <dbReference type="Proteomes" id="UP001165960"/>
    </source>
</evidence>
<comment type="caution">
    <text evidence="1">The sequence shown here is derived from an EMBL/GenBank/DDBJ whole genome shotgun (WGS) entry which is preliminary data.</text>
</comment>